<proteinExistence type="predicted"/>
<sequence>MAYKPRFESADLKILGYLNKRMVLPEKDRQHYLTLKKGYEGEVMFDEMTEKLSCDCLILNDLLLKVNNTTFQIDSLIITADTIYSYEVKNYEGDYYYEQERLYKKPKTEYNDPLNQLSRSESLLRQLLQNLGYTYVIEGWVVFINPEFTLYQAPLNKPLILPTQLNRQVKKLDMISSKLNEKHKKLADKILSLHIEESPYKQLPQFTYGPLKKGTTCASCHSFSVIVRGNKCICEDCGHMELLYFAVLRSVREFQVLFPDSKITTNIIFEWCGVVESKKRIARILEKSFKIKGYGQWSYYE</sequence>
<dbReference type="EMBL" id="PGVE01000098">
    <property type="protein sequence ID" value="PLS01370.1"/>
    <property type="molecule type" value="Genomic_DNA"/>
</dbReference>
<evidence type="ECO:0000259" key="1">
    <source>
        <dbReference type="PROSITE" id="PS50965"/>
    </source>
</evidence>
<dbReference type="PROSITE" id="PS50965">
    <property type="entry name" value="NERD"/>
    <property type="match status" value="1"/>
</dbReference>
<dbReference type="Proteomes" id="UP000234950">
    <property type="component" value="Unassembled WGS sequence"/>
</dbReference>
<dbReference type="InterPro" id="IPR011528">
    <property type="entry name" value="NERD"/>
</dbReference>
<dbReference type="OrthoDB" id="2164794at2"/>
<dbReference type="Pfam" id="PF08378">
    <property type="entry name" value="NERD"/>
    <property type="match status" value="1"/>
</dbReference>
<protein>
    <submittedName>
        <fullName evidence="2">Nuclease</fullName>
    </submittedName>
</protein>
<name>A0A2N5H792_9BACI</name>
<dbReference type="AlphaFoldDB" id="A0A2N5H792"/>
<organism evidence="2 3">
    <name type="scientific">Neobacillus cucumis</name>
    <dbReference type="NCBI Taxonomy" id="1740721"/>
    <lineage>
        <taxon>Bacteria</taxon>
        <taxon>Bacillati</taxon>
        <taxon>Bacillota</taxon>
        <taxon>Bacilli</taxon>
        <taxon>Bacillales</taxon>
        <taxon>Bacillaceae</taxon>
        <taxon>Neobacillus</taxon>
    </lineage>
</organism>
<reference evidence="2 3" key="1">
    <citation type="submission" date="2017-11" db="EMBL/GenBank/DDBJ databases">
        <title>Comparitive Functional Genomics of Dry Heat Resistant strains isolated from the Viking Spacecraft.</title>
        <authorList>
            <person name="Seuylemezian A."/>
            <person name="Cooper K."/>
            <person name="Vaishampayan P."/>
        </authorList>
    </citation>
    <scope>NUCLEOTIDE SEQUENCE [LARGE SCALE GENOMIC DNA]</scope>
    <source>
        <strain evidence="2 3">V32-6</strain>
    </source>
</reference>
<gene>
    <name evidence="2" type="ORF">CVD27_25400</name>
</gene>
<keyword evidence="3" id="KW-1185">Reference proteome</keyword>
<dbReference type="RefSeq" id="WP_101651696.1">
    <property type="nucleotide sequence ID" value="NZ_PGVE01000098.1"/>
</dbReference>
<accession>A0A2N5H792</accession>
<feature type="domain" description="NERD" evidence="1">
    <location>
        <begin position="37"/>
        <end position="147"/>
    </location>
</feature>
<comment type="caution">
    <text evidence="2">The sequence shown here is derived from an EMBL/GenBank/DDBJ whole genome shotgun (WGS) entry which is preliminary data.</text>
</comment>
<evidence type="ECO:0000313" key="2">
    <source>
        <dbReference type="EMBL" id="PLS01370.1"/>
    </source>
</evidence>
<evidence type="ECO:0000313" key="3">
    <source>
        <dbReference type="Proteomes" id="UP000234950"/>
    </source>
</evidence>